<organism evidence="1">
    <name type="scientific">Arundo donax</name>
    <name type="common">Giant reed</name>
    <name type="synonym">Donax arundinaceus</name>
    <dbReference type="NCBI Taxonomy" id="35708"/>
    <lineage>
        <taxon>Eukaryota</taxon>
        <taxon>Viridiplantae</taxon>
        <taxon>Streptophyta</taxon>
        <taxon>Embryophyta</taxon>
        <taxon>Tracheophyta</taxon>
        <taxon>Spermatophyta</taxon>
        <taxon>Magnoliopsida</taxon>
        <taxon>Liliopsida</taxon>
        <taxon>Poales</taxon>
        <taxon>Poaceae</taxon>
        <taxon>PACMAD clade</taxon>
        <taxon>Arundinoideae</taxon>
        <taxon>Arundineae</taxon>
        <taxon>Arundo</taxon>
    </lineage>
</organism>
<dbReference type="EMBL" id="GBRH01222075">
    <property type="protein sequence ID" value="JAD75820.1"/>
    <property type="molecule type" value="Transcribed_RNA"/>
</dbReference>
<dbReference type="AlphaFoldDB" id="A0A0A9CR02"/>
<reference evidence="1" key="2">
    <citation type="journal article" date="2015" name="Data Brief">
        <title>Shoot transcriptome of the giant reed, Arundo donax.</title>
        <authorList>
            <person name="Barrero R.A."/>
            <person name="Guerrero F.D."/>
            <person name="Moolhuijzen P."/>
            <person name="Goolsby J.A."/>
            <person name="Tidwell J."/>
            <person name="Bellgard S.E."/>
            <person name="Bellgard M.I."/>
        </authorList>
    </citation>
    <scope>NUCLEOTIDE SEQUENCE</scope>
    <source>
        <tissue evidence="1">Shoot tissue taken approximately 20 cm above the soil surface</tissue>
    </source>
</reference>
<name>A0A0A9CR02_ARUDO</name>
<reference evidence="1" key="1">
    <citation type="submission" date="2014-09" db="EMBL/GenBank/DDBJ databases">
        <authorList>
            <person name="Magalhaes I.L.F."/>
            <person name="Oliveira U."/>
            <person name="Santos F.R."/>
            <person name="Vidigal T.H.D.A."/>
            <person name="Brescovit A.D."/>
            <person name="Santos A.J."/>
        </authorList>
    </citation>
    <scope>NUCLEOTIDE SEQUENCE</scope>
    <source>
        <tissue evidence="1">Shoot tissue taken approximately 20 cm above the soil surface</tissue>
    </source>
</reference>
<accession>A0A0A9CR02</accession>
<protein>
    <submittedName>
        <fullName evidence="1">Uncharacterized protein</fullName>
    </submittedName>
</protein>
<proteinExistence type="predicted"/>
<sequence>MHRETIHSHTIDYALAHVAYILLLSSSNTKKQINSLQTNCMSTKNIQ</sequence>
<evidence type="ECO:0000313" key="1">
    <source>
        <dbReference type="EMBL" id="JAD75820.1"/>
    </source>
</evidence>